<evidence type="ECO:0000256" key="1">
    <source>
        <dbReference type="ARBA" id="ARBA00000441"/>
    </source>
</evidence>
<dbReference type="EC" id="4.1.2.13" evidence="4"/>
<dbReference type="FunFam" id="3.20.20.70:FF:000140">
    <property type="entry name" value="Fructose-bisphosphate aldolase"/>
    <property type="match status" value="1"/>
</dbReference>
<comment type="catalytic activity">
    <reaction evidence="1">
        <text>beta-D-fructose 1,6-bisphosphate = D-glyceraldehyde 3-phosphate + dihydroxyacetone phosphate</text>
        <dbReference type="Rhea" id="RHEA:14729"/>
        <dbReference type="ChEBI" id="CHEBI:32966"/>
        <dbReference type="ChEBI" id="CHEBI:57642"/>
        <dbReference type="ChEBI" id="CHEBI:59776"/>
        <dbReference type="EC" id="4.1.2.13"/>
    </reaction>
</comment>
<evidence type="ECO:0000256" key="7">
    <source>
        <dbReference type="ARBA" id="ARBA00029799"/>
    </source>
</evidence>
<dbReference type="AlphaFoldDB" id="A0A517MHL9"/>
<keyword evidence="10" id="KW-1185">Reference proteome</keyword>
<dbReference type="GO" id="GO:0006096">
    <property type="term" value="P:glycolytic process"/>
    <property type="evidence" value="ECO:0007669"/>
    <property type="project" value="UniProtKB-UniPathway"/>
</dbReference>
<evidence type="ECO:0000256" key="6">
    <source>
        <dbReference type="ARBA" id="ARBA00023239"/>
    </source>
</evidence>
<dbReference type="NCBIfam" id="NF033379">
    <property type="entry name" value="FrucBisAld_I"/>
    <property type="match status" value="1"/>
</dbReference>
<dbReference type="SUPFAM" id="SSF51569">
    <property type="entry name" value="Aldolase"/>
    <property type="match status" value="1"/>
</dbReference>
<protein>
    <recommendedName>
        <fullName evidence="8">Probable fructose-bisphosphate aldolase class 1</fullName>
        <ecNumber evidence="4">4.1.2.13</ecNumber>
    </recommendedName>
    <alternativeName>
        <fullName evidence="7">Fructose-bisphosphate aldolase class I</fullName>
    </alternativeName>
</protein>
<proteinExistence type="inferred from homology"/>
<sequence>MHDQLSETTSALLVDGKGILAMDESTPTCNKRFKSLGIPQNEEMRRAYREMIITTPGLGQSISGAILFDETLRESSSSGESFVKLLIEQGIVPGIKVDKGTVPLAGHDGETVTEGLDGLRQRLSEYAQLGAKFAKWRAVIAIDDDLPTAGAVEANAHALARYAALCQEVGLVPIVEPEVLMHGHHSILRCGEVTEMVQREVFVQLNRQQVTLETMILKPNMVAPALDYEAQTSDAAIADATVQCLMRTVPAAVAGIAFLSGGQDPEHATARLAEMNARYKTTAPWPLTFSFGRAIQRPALECWLGEKANVPAARALLLERAEANAKARCANTQHEVAKI</sequence>
<evidence type="ECO:0000256" key="8">
    <source>
        <dbReference type="ARBA" id="ARBA00072515"/>
    </source>
</evidence>
<evidence type="ECO:0000256" key="3">
    <source>
        <dbReference type="ARBA" id="ARBA00010387"/>
    </source>
</evidence>
<dbReference type="InterPro" id="IPR000741">
    <property type="entry name" value="FBA_I"/>
</dbReference>
<dbReference type="EMBL" id="CP036262">
    <property type="protein sequence ID" value="QDS94373.1"/>
    <property type="molecule type" value="Genomic_DNA"/>
</dbReference>
<comment type="similarity">
    <text evidence="3">Belongs to the class I fructose-bisphosphate aldolase family.</text>
</comment>
<keyword evidence="6 9" id="KW-0456">Lyase</keyword>
<name>A0A517MHL9_9BACT</name>
<comment type="pathway">
    <text evidence="2">Carbohydrate degradation; glycolysis; D-glyceraldehyde 3-phosphate and glycerone phosphate from D-glucose: step 4/4.</text>
</comment>
<dbReference type="GO" id="GO:0004332">
    <property type="term" value="F:fructose-bisphosphate aldolase activity"/>
    <property type="evidence" value="ECO:0007669"/>
    <property type="project" value="UniProtKB-EC"/>
</dbReference>
<dbReference type="UniPathway" id="UPA00109">
    <property type="reaction ID" value="UER00183"/>
</dbReference>
<dbReference type="Pfam" id="PF00274">
    <property type="entry name" value="Glycolytic"/>
    <property type="match status" value="1"/>
</dbReference>
<dbReference type="Proteomes" id="UP000320672">
    <property type="component" value="Chromosome"/>
</dbReference>
<dbReference type="RefSeq" id="WP_145352417.1">
    <property type="nucleotide sequence ID" value="NZ_CP036262.1"/>
</dbReference>
<dbReference type="OrthoDB" id="9813469at2"/>
<dbReference type="PANTHER" id="PTHR11627">
    <property type="entry name" value="FRUCTOSE-BISPHOSPHATE ALDOLASE"/>
    <property type="match status" value="1"/>
</dbReference>
<evidence type="ECO:0000313" key="10">
    <source>
        <dbReference type="Proteomes" id="UP000320672"/>
    </source>
</evidence>
<evidence type="ECO:0000313" key="9">
    <source>
        <dbReference type="EMBL" id="QDS94373.1"/>
    </source>
</evidence>
<gene>
    <name evidence="9" type="primary">fda_2</name>
    <name evidence="9" type="ORF">FF011L_31520</name>
</gene>
<keyword evidence="5" id="KW-0324">Glycolysis</keyword>
<evidence type="ECO:0000256" key="2">
    <source>
        <dbReference type="ARBA" id="ARBA00004714"/>
    </source>
</evidence>
<evidence type="ECO:0000256" key="5">
    <source>
        <dbReference type="ARBA" id="ARBA00023152"/>
    </source>
</evidence>
<dbReference type="KEGG" id="rml:FF011L_31520"/>
<organism evidence="9 10">
    <name type="scientific">Roseimaritima multifibrata</name>
    <dbReference type="NCBI Taxonomy" id="1930274"/>
    <lineage>
        <taxon>Bacteria</taxon>
        <taxon>Pseudomonadati</taxon>
        <taxon>Planctomycetota</taxon>
        <taxon>Planctomycetia</taxon>
        <taxon>Pirellulales</taxon>
        <taxon>Pirellulaceae</taxon>
        <taxon>Roseimaritima</taxon>
    </lineage>
</organism>
<evidence type="ECO:0000256" key="4">
    <source>
        <dbReference type="ARBA" id="ARBA00013068"/>
    </source>
</evidence>
<dbReference type="Gene3D" id="3.20.20.70">
    <property type="entry name" value="Aldolase class I"/>
    <property type="match status" value="1"/>
</dbReference>
<dbReference type="InterPro" id="IPR013785">
    <property type="entry name" value="Aldolase_TIM"/>
</dbReference>
<reference evidence="9 10" key="1">
    <citation type="submission" date="2019-02" db="EMBL/GenBank/DDBJ databases">
        <title>Deep-cultivation of Planctomycetes and their phenomic and genomic characterization uncovers novel biology.</title>
        <authorList>
            <person name="Wiegand S."/>
            <person name="Jogler M."/>
            <person name="Boedeker C."/>
            <person name="Pinto D."/>
            <person name="Vollmers J."/>
            <person name="Rivas-Marin E."/>
            <person name="Kohn T."/>
            <person name="Peeters S.H."/>
            <person name="Heuer A."/>
            <person name="Rast P."/>
            <person name="Oberbeckmann S."/>
            <person name="Bunk B."/>
            <person name="Jeske O."/>
            <person name="Meyerdierks A."/>
            <person name="Storesund J.E."/>
            <person name="Kallscheuer N."/>
            <person name="Luecker S."/>
            <person name="Lage O.M."/>
            <person name="Pohl T."/>
            <person name="Merkel B.J."/>
            <person name="Hornburger P."/>
            <person name="Mueller R.-W."/>
            <person name="Bruemmer F."/>
            <person name="Labrenz M."/>
            <person name="Spormann A.M."/>
            <person name="Op den Camp H."/>
            <person name="Overmann J."/>
            <person name="Amann R."/>
            <person name="Jetten M.S.M."/>
            <person name="Mascher T."/>
            <person name="Medema M.H."/>
            <person name="Devos D.P."/>
            <person name="Kaster A.-K."/>
            <person name="Ovreas L."/>
            <person name="Rohde M."/>
            <person name="Galperin M.Y."/>
            <person name="Jogler C."/>
        </authorList>
    </citation>
    <scope>NUCLEOTIDE SEQUENCE [LARGE SCALE GENOMIC DNA]</scope>
    <source>
        <strain evidence="9 10">FF011L</strain>
    </source>
</reference>
<accession>A0A517MHL9</accession>